<evidence type="ECO:0000256" key="1">
    <source>
        <dbReference type="ARBA" id="ARBA00023015"/>
    </source>
</evidence>
<dbReference type="SMART" id="SM00345">
    <property type="entry name" value="HTH_GNTR"/>
    <property type="match status" value="1"/>
</dbReference>
<protein>
    <submittedName>
        <fullName evidence="5">GntR family transcriptional regulator</fullName>
    </submittedName>
</protein>
<dbReference type="InterPro" id="IPR036390">
    <property type="entry name" value="WH_DNA-bd_sf"/>
</dbReference>
<sequence>MSYGFQSPAEPAGHSSLAEVAYEAIRDRLLTLDIRPGDPLNDEALARKLGFGRTPVREALKRLEVDRLVVTYPRRGTFATKVDITDLAYISEIRAQLEPLAASRAARVATPAMRAELAQVMKDVEAFDVAGAGVVEMLHCDARVHRGIYRAAGNPHLEDTLIRYDNLATRIWCLVIDQLPGLAGHLHEHFDLLQAVIDGDEALAADLARSHVNGFEVAVRSALFAA</sequence>
<dbReference type="InterPro" id="IPR036388">
    <property type="entry name" value="WH-like_DNA-bd_sf"/>
</dbReference>
<keyword evidence="6" id="KW-1185">Reference proteome</keyword>
<evidence type="ECO:0000256" key="2">
    <source>
        <dbReference type="ARBA" id="ARBA00023125"/>
    </source>
</evidence>
<evidence type="ECO:0000256" key="3">
    <source>
        <dbReference type="ARBA" id="ARBA00023163"/>
    </source>
</evidence>
<dbReference type="Pfam" id="PF07729">
    <property type="entry name" value="FCD"/>
    <property type="match status" value="1"/>
</dbReference>
<accession>A0A7X6QMI7</accession>
<dbReference type="AlphaFoldDB" id="A0A7X6QMI7"/>
<dbReference type="GO" id="GO:0003700">
    <property type="term" value="F:DNA-binding transcription factor activity"/>
    <property type="evidence" value="ECO:0007669"/>
    <property type="project" value="InterPro"/>
</dbReference>
<comment type="caution">
    <text evidence="5">The sequence shown here is derived from an EMBL/GenBank/DDBJ whole genome shotgun (WGS) entry which is preliminary data.</text>
</comment>
<proteinExistence type="predicted"/>
<keyword evidence="2" id="KW-0238">DNA-binding</keyword>
<dbReference type="InterPro" id="IPR000524">
    <property type="entry name" value="Tscrpt_reg_HTH_GntR"/>
</dbReference>
<dbReference type="GO" id="GO:0003677">
    <property type="term" value="F:DNA binding"/>
    <property type="evidence" value="ECO:0007669"/>
    <property type="project" value="UniProtKB-KW"/>
</dbReference>
<keyword evidence="3" id="KW-0804">Transcription</keyword>
<dbReference type="InterPro" id="IPR011711">
    <property type="entry name" value="GntR_C"/>
</dbReference>
<dbReference type="Gene3D" id="1.20.120.530">
    <property type="entry name" value="GntR ligand-binding domain-like"/>
    <property type="match status" value="1"/>
</dbReference>
<reference evidence="5 6" key="1">
    <citation type="submission" date="2020-04" db="EMBL/GenBank/DDBJ databases">
        <title>Arthrobacter sp. nov.</title>
        <authorList>
            <person name="Liu S."/>
        </authorList>
    </citation>
    <scope>NUCLEOTIDE SEQUENCE [LARGE SCALE GENOMIC DNA]</scope>
    <source>
        <strain evidence="5 6">E918</strain>
    </source>
</reference>
<dbReference type="CDD" id="cd07377">
    <property type="entry name" value="WHTH_GntR"/>
    <property type="match status" value="1"/>
</dbReference>
<evidence type="ECO:0000313" key="5">
    <source>
        <dbReference type="EMBL" id="NKX56792.1"/>
    </source>
</evidence>
<keyword evidence="1" id="KW-0805">Transcription regulation</keyword>
<dbReference type="EMBL" id="JAAZSQ010000036">
    <property type="protein sequence ID" value="NKX56792.1"/>
    <property type="molecule type" value="Genomic_DNA"/>
</dbReference>
<dbReference type="SUPFAM" id="SSF48008">
    <property type="entry name" value="GntR ligand-binding domain-like"/>
    <property type="match status" value="1"/>
</dbReference>
<organism evidence="5 6">
    <name type="scientific">Arthrobacter mobilis</name>
    <dbReference type="NCBI Taxonomy" id="2724944"/>
    <lineage>
        <taxon>Bacteria</taxon>
        <taxon>Bacillati</taxon>
        <taxon>Actinomycetota</taxon>
        <taxon>Actinomycetes</taxon>
        <taxon>Micrococcales</taxon>
        <taxon>Micrococcaceae</taxon>
        <taxon>Arthrobacter</taxon>
    </lineage>
</organism>
<dbReference type="PANTHER" id="PTHR43537:SF45">
    <property type="entry name" value="GNTR FAMILY REGULATORY PROTEIN"/>
    <property type="match status" value="1"/>
</dbReference>
<evidence type="ECO:0000313" key="6">
    <source>
        <dbReference type="Proteomes" id="UP000544090"/>
    </source>
</evidence>
<dbReference type="SUPFAM" id="SSF46785">
    <property type="entry name" value="Winged helix' DNA-binding domain"/>
    <property type="match status" value="1"/>
</dbReference>
<dbReference type="SMART" id="SM00895">
    <property type="entry name" value="FCD"/>
    <property type="match status" value="1"/>
</dbReference>
<dbReference type="RefSeq" id="WP_168489295.1">
    <property type="nucleotide sequence ID" value="NZ_JAAZSQ010000036.1"/>
</dbReference>
<dbReference type="Pfam" id="PF00392">
    <property type="entry name" value="GntR"/>
    <property type="match status" value="1"/>
</dbReference>
<dbReference type="Proteomes" id="UP000544090">
    <property type="component" value="Unassembled WGS sequence"/>
</dbReference>
<feature type="domain" description="HTH gntR-type" evidence="4">
    <location>
        <begin position="15"/>
        <end position="82"/>
    </location>
</feature>
<dbReference type="PROSITE" id="PS50949">
    <property type="entry name" value="HTH_GNTR"/>
    <property type="match status" value="1"/>
</dbReference>
<evidence type="ECO:0000259" key="4">
    <source>
        <dbReference type="PROSITE" id="PS50949"/>
    </source>
</evidence>
<dbReference type="PANTHER" id="PTHR43537">
    <property type="entry name" value="TRANSCRIPTIONAL REGULATOR, GNTR FAMILY"/>
    <property type="match status" value="1"/>
</dbReference>
<dbReference type="Gene3D" id="1.10.10.10">
    <property type="entry name" value="Winged helix-like DNA-binding domain superfamily/Winged helix DNA-binding domain"/>
    <property type="match status" value="1"/>
</dbReference>
<dbReference type="InterPro" id="IPR008920">
    <property type="entry name" value="TF_FadR/GntR_C"/>
</dbReference>
<name>A0A7X6QMI7_9MICC</name>
<gene>
    <name evidence="5" type="ORF">HGG74_20175</name>
</gene>